<dbReference type="Proteomes" id="UP000789405">
    <property type="component" value="Unassembled WGS sequence"/>
</dbReference>
<comment type="caution">
    <text evidence="2">The sequence shown here is derived from an EMBL/GenBank/DDBJ whole genome shotgun (WGS) entry which is preliminary data.</text>
</comment>
<keyword evidence="3" id="KW-1185">Reference proteome</keyword>
<keyword evidence="1" id="KW-1133">Transmembrane helix</keyword>
<feature type="non-terminal residue" evidence="2">
    <location>
        <position position="107"/>
    </location>
</feature>
<evidence type="ECO:0000256" key="1">
    <source>
        <dbReference type="SAM" id="Phobius"/>
    </source>
</evidence>
<dbReference type="OrthoDB" id="2333074at2759"/>
<gene>
    <name evidence="2" type="ORF">DERYTH_LOCUS26133</name>
</gene>
<organism evidence="2 3">
    <name type="scientific">Dentiscutata erythropus</name>
    <dbReference type="NCBI Taxonomy" id="1348616"/>
    <lineage>
        <taxon>Eukaryota</taxon>
        <taxon>Fungi</taxon>
        <taxon>Fungi incertae sedis</taxon>
        <taxon>Mucoromycota</taxon>
        <taxon>Glomeromycotina</taxon>
        <taxon>Glomeromycetes</taxon>
        <taxon>Diversisporales</taxon>
        <taxon>Gigasporaceae</taxon>
        <taxon>Dentiscutata</taxon>
    </lineage>
</organism>
<sequence length="107" mass="12177">KQRTSRLWGLLWRGGAVFLAGNLIYLWWVNKSNETPQKIFRPGEDHSYYNVVCSEHETGKTTLTIKVAREIGKGIIYVDTPADIEEFGNSFGKALNLIFDEDAMLIL</sequence>
<protein>
    <submittedName>
        <fullName evidence="2">4479_t:CDS:1</fullName>
    </submittedName>
</protein>
<keyword evidence="1" id="KW-0812">Transmembrane</keyword>
<feature type="transmembrane region" description="Helical" evidence="1">
    <location>
        <begin position="7"/>
        <end position="28"/>
    </location>
</feature>
<evidence type="ECO:0000313" key="3">
    <source>
        <dbReference type="Proteomes" id="UP000789405"/>
    </source>
</evidence>
<proteinExistence type="predicted"/>
<evidence type="ECO:0000313" key="2">
    <source>
        <dbReference type="EMBL" id="CAG8815587.1"/>
    </source>
</evidence>
<keyword evidence="1" id="KW-0472">Membrane</keyword>
<dbReference type="EMBL" id="CAJVPY010052749">
    <property type="protein sequence ID" value="CAG8815587.1"/>
    <property type="molecule type" value="Genomic_DNA"/>
</dbReference>
<accession>A0A9N9K8P4</accession>
<dbReference type="AlphaFoldDB" id="A0A9N9K8P4"/>
<name>A0A9N9K8P4_9GLOM</name>
<reference evidence="2" key="1">
    <citation type="submission" date="2021-06" db="EMBL/GenBank/DDBJ databases">
        <authorList>
            <person name="Kallberg Y."/>
            <person name="Tangrot J."/>
            <person name="Rosling A."/>
        </authorList>
    </citation>
    <scope>NUCLEOTIDE SEQUENCE</scope>
    <source>
        <strain evidence="2">MA453B</strain>
    </source>
</reference>